<dbReference type="GO" id="GO:0032131">
    <property type="term" value="F:alkylated DNA binding"/>
    <property type="evidence" value="ECO:0007669"/>
    <property type="project" value="TreeGrafter"/>
</dbReference>
<dbReference type="OrthoDB" id="9811249at2"/>
<name>B8KXG2_9GAMM</name>
<keyword evidence="8" id="KW-1185">Reference proteome</keyword>
<proteinExistence type="inferred from homology"/>
<evidence type="ECO:0000256" key="3">
    <source>
        <dbReference type="ARBA" id="ARBA00012000"/>
    </source>
</evidence>
<dbReference type="CDD" id="cd00056">
    <property type="entry name" value="ENDO3c"/>
    <property type="match status" value="1"/>
</dbReference>
<sequence length="209" mass="23071">MTRYRLTTPYLRKSIDALSSQSMPIARAVSVVGYPAERRREAGFAALARIIIGQQVSVAAASSIAARVEAALGGEISADQVSRVGDEKLRSAGLSRQKVNYLRELARHCREEGFAPERLVREEDDAVLEAITAIKGFGVWSAQMYLMFSLGRTDIWPVGDLAVRAGFGRIMALDERPDEHETARLGEVFSPHRSALAMLCWKFYSEAPL</sequence>
<dbReference type="Gene3D" id="1.10.340.30">
    <property type="entry name" value="Hypothetical protein, domain 2"/>
    <property type="match status" value="1"/>
</dbReference>
<keyword evidence="5" id="KW-0234">DNA repair</keyword>
<dbReference type="Pfam" id="PF00730">
    <property type="entry name" value="HhH-GPD"/>
    <property type="match status" value="1"/>
</dbReference>
<dbReference type="Gene3D" id="1.10.1670.40">
    <property type="match status" value="1"/>
</dbReference>
<evidence type="ECO:0000256" key="1">
    <source>
        <dbReference type="ARBA" id="ARBA00000086"/>
    </source>
</evidence>
<feature type="domain" description="HhH-GPD" evidence="6">
    <location>
        <begin position="52"/>
        <end position="204"/>
    </location>
</feature>
<dbReference type="SUPFAM" id="SSF48150">
    <property type="entry name" value="DNA-glycosylase"/>
    <property type="match status" value="1"/>
</dbReference>
<dbReference type="FunFam" id="1.10.340.30:FF:000004">
    <property type="entry name" value="DNA-3-methyladenine glycosylase II"/>
    <property type="match status" value="1"/>
</dbReference>
<dbReference type="GO" id="GO:0006307">
    <property type="term" value="P:DNA alkylation repair"/>
    <property type="evidence" value="ECO:0007669"/>
    <property type="project" value="TreeGrafter"/>
</dbReference>
<dbReference type="AlphaFoldDB" id="B8KXG2"/>
<evidence type="ECO:0000256" key="4">
    <source>
        <dbReference type="ARBA" id="ARBA00022763"/>
    </source>
</evidence>
<dbReference type="EMBL" id="DS999411">
    <property type="protein sequence ID" value="EED35243.1"/>
    <property type="molecule type" value="Genomic_DNA"/>
</dbReference>
<dbReference type="STRING" id="565045.NOR51B_1188"/>
<dbReference type="InterPro" id="IPR003265">
    <property type="entry name" value="HhH-GPD_domain"/>
</dbReference>
<dbReference type="eggNOG" id="COG0122">
    <property type="taxonomic scope" value="Bacteria"/>
</dbReference>
<accession>B8KXG2</accession>
<protein>
    <recommendedName>
        <fullName evidence="3">DNA-3-methyladenine glycosylase II</fullName>
        <ecNumber evidence="3">3.2.2.21</ecNumber>
    </recommendedName>
</protein>
<dbReference type="PANTHER" id="PTHR43003">
    <property type="entry name" value="DNA-3-METHYLADENINE GLYCOSYLASE"/>
    <property type="match status" value="1"/>
</dbReference>
<dbReference type="GO" id="GO:0006285">
    <property type="term" value="P:base-excision repair, AP site formation"/>
    <property type="evidence" value="ECO:0007669"/>
    <property type="project" value="TreeGrafter"/>
</dbReference>
<dbReference type="PANTHER" id="PTHR43003:SF5">
    <property type="entry name" value="DNA-3-METHYLADENINE GLYCOSYLASE"/>
    <property type="match status" value="1"/>
</dbReference>
<gene>
    <name evidence="7" type="ORF">NOR51B_1188</name>
</gene>
<comment type="similarity">
    <text evidence="2">Belongs to the alkylbase DNA glycosidase AlkA family.</text>
</comment>
<keyword evidence="4" id="KW-0227">DNA damage</keyword>
<comment type="catalytic activity">
    <reaction evidence="1">
        <text>Hydrolysis of alkylated DNA, releasing 3-methyladenine, 3-methylguanine, 7-methylguanine and 7-methyladenine.</text>
        <dbReference type="EC" id="3.2.2.21"/>
    </reaction>
</comment>
<dbReference type="InterPro" id="IPR051912">
    <property type="entry name" value="Alkylbase_DNA_Glycosylase/TA"/>
</dbReference>
<evidence type="ECO:0000256" key="2">
    <source>
        <dbReference type="ARBA" id="ARBA00010817"/>
    </source>
</evidence>
<dbReference type="GO" id="GO:0032993">
    <property type="term" value="C:protein-DNA complex"/>
    <property type="evidence" value="ECO:0007669"/>
    <property type="project" value="TreeGrafter"/>
</dbReference>
<dbReference type="GO" id="GO:0008725">
    <property type="term" value="F:DNA-3-methyladenine glycosylase activity"/>
    <property type="evidence" value="ECO:0007669"/>
    <property type="project" value="TreeGrafter"/>
</dbReference>
<dbReference type="SMART" id="SM00478">
    <property type="entry name" value="ENDO3c"/>
    <property type="match status" value="1"/>
</dbReference>
<evidence type="ECO:0000256" key="5">
    <source>
        <dbReference type="ARBA" id="ARBA00023204"/>
    </source>
</evidence>
<evidence type="ECO:0000313" key="7">
    <source>
        <dbReference type="EMBL" id="EED35243.1"/>
    </source>
</evidence>
<organism evidence="7 8">
    <name type="scientific">Luminiphilus syltensis NOR5-1B</name>
    <dbReference type="NCBI Taxonomy" id="565045"/>
    <lineage>
        <taxon>Bacteria</taxon>
        <taxon>Pseudomonadati</taxon>
        <taxon>Pseudomonadota</taxon>
        <taxon>Gammaproteobacteria</taxon>
        <taxon>Cellvibrionales</taxon>
        <taxon>Halieaceae</taxon>
        <taxon>Luminiphilus</taxon>
    </lineage>
</organism>
<reference evidence="8" key="1">
    <citation type="journal article" date="2013" name="BMC Microbiol.">
        <title>Taxonomy and evolution of bacteriochlorophyll a-containing members of the OM60/NOR5 clade of marine gammaproteobacteria: description of Luminiphilus syltensis gen. nov., sp. nov., reclassification of Haliea rubra as Pseudohaliea rubra gen. nov., comb. nov., and emendation of Chromatocurvus halotolerans.</title>
        <authorList>
            <person name="Spring S."/>
            <person name="Riedel T."/>
            <person name="Sproer C."/>
            <person name="Yan S."/>
            <person name="Harder J."/>
            <person name="Fuchs B.M."/>
        </authorList>
    </citation>
    <scope>NUCLEOTIDE SEQUENCE [LARGE SCALE GENOMIC DNA]</scope>
    <source>
        <strain evidence="8">NOR51-B</strain>
    </source>
</reference>
<dbReference type="GO" id="GO:0043916">
    <property type="term" value="F:DNA-7-methylguanine glycosylase activity"/>
    <property type="evidence" value="ECO:0007669"/>
    <property type="project" value="TreeGrafter"/>
</dbReference>
<dbReference type="InterPro" id="IPR011257">
    <property type="entry name" value="DNA_glycosylase"/>
</dbReference>
<evidence type="ECO:0000313" key="8">
    <source>
        <dbReference type="Proteomes" id="UP000004699"/>
    </source>
</evidence>
<dbReference type="Proteomes" id="UP000004699">
    <property type="component" value="Unassembled WGS sequence"/>
</dbReference>
<dbReference type="EC" id="3.2.2.21" evidence="3"/>
<dbReference type="HOGENOM" id="CLU_000445_72_5_6"/>
<dbReference type="RefSeq" id="WP_009019989.1">
    <property type="nucleotide sequence ID" value="NZ_DS999411.1"/>
</dbReference>
<evidence type="ECO:0000259" key="6">
    <source>
        <dbReference type="SMART" id="SM00478"/>
    </source>
</evidence>